<feature type="domain" description="O-acyltransferase WSD1-like N-terminal" evidence="9">
    <location>
        <begin position="7"/>
        <end position="161"/>
    </location>
</feature>
<dbReference type="Pfam" id="PF03007">
    <property type="entry name" value="WS_DGAT_cat"/>
    <property type="match status" value="1"/>
</dbReference>
<dbReference type="EMBL" id="BSPX01000050">
    <property type="protein sequence ID" value="GLT23509.1"/>
    <property type="molecule type" value="Genomic_DNA"/>
</dbReference>
<evidence type="ECO:0000256" key="4">
    <source>
        <dbReference type="ARBA" id="ARBA00013244"/>
    </source>
</evidence>
<dbReference type="Gene3D" id="3.30.559.30">
    <property type="entry name" value="Nonribosomal peptide synthetase, condensation domain"/>
    <property type="match status" value="1"/>
</dbReference>
<dbReference type="Proteomes" id="UP001157167">
    <property type="component" value="Unassembled WGS sequence"/>
</dbReference>
<comment type="pathway">
    <text evidence="1">Glycerolipid metabolism; triacylglycerol biosynthesis.</text>
</comment>
<keyword evidence="7 11" id="KW-0012">Acyltransferase</keyword>
<keyword evidence="6" id="KW-0319">Glycerol metabolism</keyword>
<evidence type="ECO:0000256" key="2">
    <source>
        <dbReference type="ARBA" id="ARBA00005189"/>
    </source>
</evidence>
<feature type="domain" description="O-acyltransferase WSD1 C-terminal" evidence="10">
    <location>
        <begin position="307"/>
        <end position="448"/>
    </location>
</feature>
<comment type="caution">
    <text evidence="11">The sequence shown here is derived from an EMBL/GenBank/DDBJ whole genome shotgun (WGS) entry which is preliminary data.</text>
</comment>
<dbReference type="PANTHER" id="PTHR31650:SF1">
    <property type="entry name" value="WAX ESTER SYNTHASE_DIACYLGLYCEROL ACYLTRANSFERASE 4-RELATED"/>
    <property type="match status" value="1"/>
</dbReference>
<keyword evidence="5" id="KW-0808">Transferase</keyword>
<comment type="pathway">
    <text evidence="2">Lipid metabolism.</text>
</comment>
<dbReference type="Gene3D" id="3.30.559.10">
    <property type="entry name" value="Chloramphenicol acetyltransferase-like domain"/>
    <property type="match status" value="1"/>
</dbReference>
<comment type="similarity">
    <text evidence="3">Belongs to the long-chain O-acyltransferase family.</text>
</comment>
<evidence type="ECO:0000256" key="5">
    <source>
        <dbReference type="ARBA" id="ARBA00022679"/>
    </source>
</evidence>
<evidence type="ECO:0000313" key="12">
    <source>
        <dbReference type="Proteomes" id="UP001157167"/>
    </source>
</evidence>
<evidence type="ECO:0000256" key="6">
    <source>
        <dbReference type="ARBA" id="ARBA00022798"/>
    </source>
</evidence>
<dbReference type="PANTHER" id="PTHR31650">
    <property type="entry name" value="O-ACYLTRANSFERASE (WSD1-LIKE) FAMILY PROTEIN"/>
    <property type="match status" value="1"/>
</dbReference>
<dbReference type="Pfam" id="PF06974">
    <property type="entry name" value="WS_DGAT_C"/>
    <property type="match status" value="1"/>
</dbReference>
<name>A0ABQ6FEQ3_9RHOO</name>
<dbReference type="SUPFAM" id="SSF52777">
    <property type="entry name" value="CoA-dependent acyltransferases"/>
    <property type="match status" value="2"/>
</dbReference>
<evidence type="ECO:0000256" key="3">
    <source>
        <dbReference type="ARBA" id="ARBA00009587"/>
    </source>
</evidence>
<dbReference type="GO" id="GO:0016746">
    <property type="term" value="F:acyltransferase activity"/>
    <property type="evidence" value="ECO:0007669"/>
    <property type="project" value="UniProtKB-KW"/>
</dbReference>
<proteinExistence type="inferred from homology"/>
<organism evidence="11 12">
    <name type="scientific">Zoogloea oryzae</name>
    <dbReference type="NCBI Taxonomy" id="310767"/>
    <lineage>
        <taxon>Bacteria</taxon>
        <taxon>Pseudomonadati</taxon>
        <taxon>Pseudomonadota</taxon>
        <taxon>Betaproteobacteria</taxon>
        <taxon>Rhodocyclales</taxon>
        <taxon>Zoogloeaceae</taxon>
        <taxon>Zoogloea</taxon>
    </lineage>
</organism>
<evidence type="ECO:0000313" key="11">
    <source>
        <dbReference type="EMBL" id="GLT23509.1"/>
    </source>
</evidence>
<protein>
    <recommendedName>
        <fullName evidence="4">diacylglycerol O-acyltransferase</fullName>
        <ecNumber evidence="4">2.3.1.20</ecNumber>
    </recommendedName>
</protein>
<sequence>MSTLERLGSLDMTWLQIEQRTNLMQVVGVLVLATPLDRAALVDCLSTRLLPMERFRQLVLRDTAGAIWESAPVDLDAHITTVNLPADDQAAGLRALIGELAATPLDPARPLWHLHLVPDYQGGSALIARVHQCIADSIALIRVLQSLTDASPTAEPPLPPEAPNFFDRLCAPLTDAVIDGIKLSGAIWARYLSLLFNPTQVFDYARASTALALEIGKLAGLHDDSHTFLKGEPKGVKHVSWSAPIAESAVAAIAQARETTPNAVLLAALSGALHGYLSRQGERTTGTELRTLMPVNLRSEDTPDVLGNRWGFMPLELPVGIADPLDRLAETHRRVAHFTETYDAQRALGIFSLIGQTPRAVQLQALKLLATKSTALLCHVPGAHEPRYLAGARIVEQMFWSPPSGDLGLAVSIVSYNGSYQVGLLADTAMVPAPAAITDQIQAQLDALGTKAPRRRKAPA</sequence>
<dbReference type="EC" id="2.3.1.20" evidence="4"/>
<keyword evidence="12" id="KW-1185">Reference proteome</keyword>
<reference evidence="12" key="1">
    <citation type="journal article" date="2019" name="Int. J. Syst. Evol. Microbiol.">
        <title>The Global Catalogue of Microorganisms (GCM) 10K type strain sequencing project: providing services to taxonomists for standard genome sequencing and annotation.</title>
        <authorList>
            <consortium name="The Broad Institute Genomics Platform"/>
            <consortium name="The Broad Institute Genome Sequencing Center for Infectious Disease"/>
            <person name="Wu L."/>
            <person name="Ma J."/>
        </authorList>
    </citation>
    <scope>NUCLEOTIDE SEQUENCE [LARGE SCALE GENOMIC DNA]</scope>
    <source>
        <strain evidence="12">NBRC 102407</strain>
    </source>
</reference>
<evidence type="ECO:0000256" key="8">
    <source>
        <dbReference type="ARBA" id="ARBA00048109"/>
    </source>
</evidence>
<dbReference type="InterPro" id="IPR045034">
    <property type="entry name" value="O-acyltransferase_WSD1-like"/>
</dbReference>
<evidence type="ECO:0000256" key="1">
    <source>
        <dbReference type="ARBA" id="ARBA00004771"/>
    </source>
</evidence>
<evidence type="ECO:0000259" key="10">
    <source>
        <dbReference type="Pfam" id="PF06974"/>
    </source>
</evidence>
<evidence type="ECO:0000256" key="7">
    <source>
        <dbReference type="ARBA" id="ARBA00023315"/>
    </source>
</evidence>
<dbReference type="RefSeq" id="WP_284188711.1">
    <property type="nucleotide sequence ID" value="NZ_BSPX01000050.1"/>
</dbReference>
<dbReference type="InterPro" id="IPR004255">
    <property type="entry name" value="O-acyltransferase_WSD1_N"/>
</dbReference>
<evidence type="ECO:0000259" key="9">
    <source>
        <dbReference type="Pfam" id="PF03007"/>
    </source>
</evidence>
<dbReference type="InterPro" id="IPR023213">
    <property type="entry name" value="CAT-like_dom_sf"/>
</dbReference>
<comment type="catalytic activity">
    <reaction evidence="8">
        <text>an acyl-CoA + a 1,2-diacyl-sn-glycerol = a triacyl-sn-glycerol + CoA</text>
        <dbReference type="Rhea" id="RHEA:10868"/>
        <dbReference type="ChEBI" id="CHEBI:17815"/>
        <dbReference type="ChEBI" id="CHEBI:57287"/>
        <dbReference type="ChEBI" id="CHEBI:58342"/>
        <dbReference type="ChEBI" id="CHEBI:64615"/>
        <dbReference type="EC" id="2.3.1.20"/>
    </reaction>
</comment>
<gene>
    <name evidence="11" type="ORF">GCM10007933_29760</name>
</gene>
<dbReference type="InterPro" id="IPR009721">
    <property type="entry name" value="O-acyltransferase_WSD1_C"/>
</dbReference>
<accession>A0ABQ6FEQ3</accession>